<evidence type="ECO:0000313" key="3">
    <source>
        <dbReference type="Proteomes" id="UP000019593"/>
    </source>
</evidence>
<dbReference type="AlphaFoldDB" id="W8S1L7"/>
<dbReference type="EMBL" id="CP004372">
    <property type="protein sequence ID" value="AHM02626.1"/>
    <property type="molecule type" value="Genomic_DNA"/>
</dbReference>
<name>W8S1L7_9RHOB</name>
<dbReference type="eggNOG" id="COG1007">
    <property type="taxonomic scope" value="Bacteria"/>
</dbReference>
<evidence type="ECO:0000313" key="2">
    <source>
        <dbReference type="EMBL" id="AHM02626.1"/>
    </source>
</evidence>
<keyword evidence="3" id="KW-1185">Reference proteome</keyword>
<dbReference type="KEGG" id="red:roselon_00169"/>
<evidence type="ECO:0000256" key="1">
    <source>
        <dbReference type="SAM" id="Phobius"/>
    </source>
</evidence>
<dbReference type="Proteomes" id="UP000019593">
    <property type="component" value="Chromosome"/>
</dbReference>
<dbReference type="EC" id="1.6.99.5" evidence="2"/>
<protein>
    <submittedName>
        <fullName evidence="2">Proton-translocating NADH-quinone oxidoreductase, chain N</fullName>
        <ecNumber evidence="2">1.6.99.5</ecNumber>
    </submittedName>
</protein>
<keyword evidence="2" id="KW-0560">Oxidoreductase</keyword>
<proteinExistence type="predicted"/>
<gene>
    <name evidence="2" type="ORF">roselon_00169</name>
</gene>
<organism evidence="2 3">
    <name type="scientific">Roseicyclus elongatus DSM 19469</name>
    <dbReference type="NCBI Taxonomy" id="1294273"/>
    <lineage>
        <taxon>Bacteria</taxon>
        <taxon>Pseudomonadati</taxon>
        <taxon>Pseudomonadota</taxon>
        <taxon>Alphaproteobacteria</taxon>
        <taxon>Rhodobacterales</taxon>
        <taxon>Roseobacteraceae</taxon>
        <taxon>Roseicyclus</taxon>
    </lineage>
</organism>
<feature type="transmembrane region" description="Helical" evidence="1">
    <location>
        <begin position="16"/>
        <end position="34"/>
    </location>
</feature>
<keyword evidence="1" id="KW-0472">Membrane</keyword>
<dbReference type="HOGENOM" id="CLU_3029578_0_0_5"/>
<dbReference type="STRING" id="1294273.roselon_00169"/>
<keyword evidence="1" id="KW-0812">Transmembrane</keyword>
<dbReference type="GO" id="GO:0016491">
    <property type="term" value="F:oxidoreductase activity"/>
    <property type="evidence" value="ECO:0007669"/>
    <property type="project" value="UniProtKB-KW"/>
</dbReference>
<accession>W8S1L7</accession>
<reference evidence="2 3" key="1">
    <citation type="submission" date="2013-03" db="EMBL/GenBank/DDBJ databases">
        <authorList>
            <person name="Fiebig A."/>
            <person name="Goeker M."/>
            <person name="Klenk H.-P.P."/>
        </authorList>
    </citation>
    <scope>NUCLEOTIDE SEQUENCE [LARGE SCALE GENOMIC DNA]</scope>
    <source>
        <strain evidence="3">DSM 19469</strain>
    </source>
</reference>
<sequence length="55" mass="5798">MYFGEPRDELDGKMTVVPYVALVGCAAIIGLAWLPGVNLFGLEASASQAAAMLLR</sequence>
<keyword evidence="1" id="KW-1133">Transmembrane helix</keyword>
<dbReference type="PROSITE" id="PS51257">
    <property type="entry name" value="PROKAR_LIPOPROTEIN"/>
    <property type="match status" value="1"/>
</dbReference>